<evidence type="ECO:0000256" key="2">
    <source>
        <dbReference type="ARBA" id="ARBA00006460"/>
    </source>
</evidence>
<dbReference type="InterPro" id="IPR035697">
    <property type="entry name" value="RNAP_III_RPC1_N"/>
</dbReference>
<dbReference type="Gene3D" id="3.30.1490.180">
    <property type="entry name" value="RNA polymerase ii"/>
    <property type="match status" value="1"/>
</dbReference>
<dbReference type="GO" id="GO:0003899">
    <property type="term" value="F:DNA-directed RNA polymerase activity"/>
    <property type="evidence" value="ECO:0007669"/>
    <property type="project" value="UniProtKB-EC"/>
</dbReference>
<dbReference type="InterPro" id="IPR042102">
    <property type="entry name" value="RNA_pol_Rpb1_3_sf"/>
</dbReference>
<keyword evidence="6" id="KW-0479">Metal-binding</keyword>
<dbReference type="Gene3D" id="6.10.250.2940">
    <property type="match status" value="1"/>
</dbReference>
<dbReference type="Proteomes" id="UP001249851">
    <property type="component" value="Unassembled WGS sequence"/>
</dbReference>
<dbReference type="InterPro" id="IPR000722">
    <property type="entry name" value="RNA_pol_asu"/>
</dbReference>
<dbReference type="Gene3D" id="1.10.274.100">
    <property type="entry name" value="RNA polymerase Rpb1, domain 3"/>
    <property type="match status" value="1"/>
</dbReference>
<dbReference type="Pfam" id="PF04997">
    <property type="entry name" value="RNA_pol_Rpb1_1"/>
    <property type="match status" value="1"/>
</dbReference>
<dbReference type="InterPro" id="IPR006592">
    <property type="entry name" value="RNA_pol_N"/>
</dbReference>
<gene>
    <name evidence="13" type="ORF">P5673_020780</name>
</gene>
<dbReference type="Gene3D" id="1.10.132.30">
    <property type="match status" value="1"/>
</dbReference>
<reference evidence="13" key="2">
    <citation type="journal article" date="2023" name="Science">
        <title>Genomic signatures of disease resistance in endangered staghorn corals.</title>
        <authorList>
            <person name="Vollmer S.V."/>
            <person name="Selwyn J.D."/>
            <person name="Despard B.A."/>
            <person name="Roesel C.L."/>
        </authorList>
    </citation>
    <scope>NUCLEOTIDE SEQUENCE</scope>
    <source>
        <strain evidence="13">K2</strain>
    </source>
</reference>
<dbReference type="FunFam" id="4.10.860.120:FF:000004">
    <property type="entry name" value="DNA-directed RNA polymerase subunit"/>
    <property type="match status" value="1"/>
</dbReference>
<dbReference type="Pfam" id="PF04983">
    <property type="entry name" value="RNA_pol_Rpb1_3"/>
    <property type="match status" value="1"/>
</dbReference>
<dbReference type="Gene3D" id="1.10.150.390">
    <property type="match status" value="1"/>
</dbReference>
<evidence type="ECO:0000256" key="6">
    <source>
        <dbReference type="ARBA" id="ARBA00022723"/>
    </source>
</evidence>
<evidence type="ECO:0000256" key="5">
    <source>
        <dbReference type="ARBA" id="ARBA00022695"/>
    </source>
</evidence>
<comment type="subcellular location">
    <subcellularLocation>
        <location evidence="1">Nucleus</location>
    </subcellularLocation>
</comment>
<dbReference type="FunFam" id="1.10.132.30:FF:000001">
    <property type="entry name" value="DNA-directed RNA polymerase subunit"/>
    <property type="match status" value="1"/>
</dbReference>
<dbReference type="EMBL" id="JARQWQ010000052">
    <property type="protein sequence ID" value="KAK2556956.1"/>
    <property type="molecule type" value="Genomic_DNA"/>
</dbReference>
<dbReference type="CDD" id="cd02736">
    <property type="entry name" value="RNAP_III_Rpc1_C"/>
    <property type="match status" value="1"/>
</dbReference>
<dbReference type="GO" id="GO:0046872">
    <property type="term" value="F:metal ion binding"/>
    <property type="evidence" value="ECO:0007669"/>
    <property type="project" value="UniProtKB-KW"/>
</dbReference>
<organism evidence="13 14">
    <name type="scientific">Acropora cervicornis</name>
    <name type="common">Staghorn coral</name>
    <dbReference type="NCBI Taxonomy" id="6130"/>
    <lineage>
        <taxon>Eukaryota</taxon>
        <taxon>Metazoa</taxon>
        <taxon>Cnidaria</taxon>
        <taxon>Anthozoa</taxon>
        <taxon>Hexacorallia</taxon>
        <taxon>Scleractinia</taxon>
        <taxon>Astrocoeniina</taxon>
        <taxon>Acroporidae</taxon>
        <taxon>Acropora</taxon>
    </lineage>
</organism>
<keyword evidence="9 11" id="KW-0804">Transcription</keyword>
<name>A0AAD9Q9P3_ACRCE</name>
<dbReference type="FunFam" id="1.10.150.390:FF:000006">
    <property type="entry name" value="DNA-directed RNA polymerase subunit"/>
    <property type="match status" value="1"/>
</dbReference>
<proteinExistence type="inferred from homology"/>
<dbReference type="Pfam" id="PF00623">
    <property type="entry name" value="RNA_pol_Rpb1_2"/>
    <property type="match status" value="1"/>
</dbReference>
<evidence type="ECO:0000256" key="11">
    <source>
        <dbReference type="RuleBase" id="RU004279"/>
    </source>
</evidence>
<dbReference type="InterPro" id="IPR007081">
    <property type="entry name" value="RNA_pol_Rpb1_5"/>
</dbReference>
<evidence type="ECO:0000313" key="13">
    <source>
        <dbReference type="EMBL" id="KAK2556956.1"/>
    </source>
</evidence>
<comment type="caution">
    <text evidence="13">The sequence shown here is derived from an EMBL/GenBank/DDBJ whole genome shotgun (WGS) entry which is preliminary data.</text>
</comment>
<comment type="similarity">
    <text evidence="2 11">Belongs to the RNA polymerase beta' chain family.</text>
</comment>
<evidence type="ECO:0000256" key="3">
    <source>
        <dbReference type="ARBA" id="ARBA00022478"/>
    </source>
</evidence>
<keyword evidence="4 11" id="KW-0808">Transferase</keyword>
<keyword evidence="7" id="KW-0862">Zinc</keyword>
<dbReference type="Pfam" id="PF04998">
    <property type="entry name" value="RNA_pol_Rpb1_5"/>
    <property type="match status" value="1"/>
</dbReference>
<dbReference type="InterPro" id="IPR015700">
    <property type="entry name" value="RPC1"/>
</dbReference>
<sequence length="1251" mass="139666">MVKDQFRETGVTKKISHVNFGLFSPEQMQQYAHIHCVSKNLYNQDSGRTPIPFGVLDSHMGISSKDRSCETCGKVLADCVGHYGYLNLELPVFHVGFYRSTIVILQTICKTCSRVLLPPQEKKHFLDQLSRPGVSALMRKVIKKKIVEKCKKFSHCPYCEALNGFVRKSGMMKIVHEKYKSARKFVDPVISEFQASFGSAIEYNKELDTFVNKAQEVLNPLRDCPLLMMKPELGRPENLIVTRLLVPPVCIRPSVVSELQSGTNEDDITMKLTEIIFLNDVITKHRATGAKIQMIMEDWDFLQLQCALYINSEVSGIPLRNLSGKRVDYSGRTVISPDPNLRIDQVTEANMDLMKKLILNGADKHPGANFIQQRETNIRKFLKYGNRKQISKELRYGDIVERHLMDGDVAVVRPHRTFRFNECVCTPYNADFDGDEMNLHLPQTEEAKAEALTLMGVKANLVTPRNGEPLIAAIQDFITGKDVNMKIDLPPPVILKPVKLWTGKQVFNVVLRPNKNIPIKMNLRTKGKQYTNVVIHNSELMCGALDKAVVGSGSKSGIFYILLRDFGGQVAADAMWRVARVCPFFLSKYKFTRSLTGIDVRGFVMTVSILRLYMFTRKTVLYSEVNFQFVNVAGNRGFSIGIGDVTPGHGLLQAKDELLRNGYSKCDSFIQDFKEGKLQTQPGCSADDTLEAVILKELSVIRDHAGKACLRELHKSNSPLTMAVCGSKGSFINISQMIACVGQQAISGKRIPNGFEDRALPHFHRHSKSPAAKGFVRNSFYSGLTPTEFFFHTMAGREGLVDTAVKTAETDLATQYDLSVRNSVGDMVQFMYGGDGLDPTDMEGKDKPLDYNRVFSHVQCSVPMKDEENLTAQEIKEEALLTIDGPDFHGCGREFKKELKGFIQGIAIKAELKQIKLQRSSEKADVSQVLSWVDRCTLSQLRHFLNLCKEKYSRAKMEPSTAVGALCAQSIGEPGTQMTLKTFHFAGVSEYIEEVFLPDSCFILVKLAMDRIKLLKQVNALSISELCIYPSESGKSSLHYTMQMLKTDLPNVLIKGHKNVNRAIIHVDESKGDTYKLLVEGDDLLSVMSTVGVKGTATTSNNTAEVERVLGIEAARSTIMNEINMTMKSHGMSIDARHVMLLADLMTYKGEVLGITRFGLAKMKESVLMLASFEKTSDHLFDAALEGKRDSIDGVSECIIMGIPMSIGTGIESTHLCGFERRDINNILKYPVFAVEVAFEGVLSTHSMTEI</sequence>
<dbReference type="InterPro" id="IPR038120">
    <property type="entry name" value="Rpb1_funnel_sf"/>
</dbReference>
<accession>A0AAD9Q9P3</accession>
<dbReference type="PANTHER" id="PTHR48446:SF1">
    <property type="entry name" value="DNA-DIRECTED RNA POLYMERASE SUBUNIT BETA' N-TERMINAL SECTION"/>
    <property type="match status" value="1"/>
</dbReference>
<evidence type="ECO:0000256" key="1">
    <source>
        <dbReference type="ARBA" id="ARBA00004123"/>
    </source>
</evidence>
<dbReference type="Gene3D" id="4.10.860.120">
    <property type="entry name" value="RNA polymerase II, clamp domain"/>
    <property type="match status" value="1"/>
</dbReference>
<dbReference type="InterPro" id="IPR007083">
    <property type="entry name" value="RNA_pol_Rpb1_4"/>
</dbReference>
<dbReference type="GO" id="GO:0006351">
    <property type="term" value="P:DNA-templated transcription"/>
    <property type="evidence" value="ECO:0007669"/>
    <property type="project" value="InterPro"/>
</dbReference>
<dbReference type="SUPFAM" id="SSF64484">
    <property type="entry name" value="beta and beta-prime subunits of DNA dependent RNA-polymerase"/>
    <property type="match status" value="1"/>
</dbReference>
<dbReference type="CDD" id="cd02583">
    <property type="entry name" value="RNAP_III_RPC1_N"/>
    <property type="match status" value="1"/>
</dbReference>
<dbReference type="GO" id="GO:0000428">
    <property type="term" value="C:DNA-directed RNA polymerase complex"/>
    <property type="evidence" value="ECO:0007669"/>
    <property type="project" value="UniProtKB-KW"/>
</dbReference>
<dbReference type="InterPro" id="IPR007080">
    <property type="entry name" value="RNA_pol_Rpb1_1"/>
</dbReference>
<evidence type="ECO:0000256" key="8">
    <source>
        <dbReference type="ARBA" id="ARBA00022842"/>
    </source>
</evidence>
<reference evidence="13" key="1">
    <citation type="journal article" date="2023" name="G3 (Bethesda)">
        <title>Whole genome assembly and annotation of the endangered Caribbean coral Acropora cervicornis.</title>
        <authorList>
            <person name="Selwyn J.D."/>
            <person name="Vollmer S.V."/>
        </authorList>
    </citation>
    <scope>NUCLEOTIDE SEQUENCE</scope>
    <source>
        <strain evidence="13">K2</strain>
    </source>
</reference>
<dbReference type="Gene3D" id="6.20.50.80">
    <property type="match status" value="1"/>
</dbReference>
<dbReference type="Pfam" id="PF05000">
    <property type="entry name" value="RNA_pol_Rpb1_4"/>
    <property type="match status" value="1"/>
</dbReference>
<dbReference type="EC" id="2.7.7.6" evidence="11"/>
<feature type="domain" description="RNA polymerase N-terminal" evidence="12">
    <location>
        <begin position="237"/>
        <end position="485"/>
    </location>
</feature>
<keyword evidence="14" id="KW-1185">Reference proteome</keyword>
<evidence type="ECO:0000256" key="7">
    <source>
        <dbReference type="ARBA" id="ARBA00022833"/>
    </source>
</evidence>
<evidence type="ECO:0000259" key="12">
    <source>
        <dbReference type="SMART" id="SM00663"/>
    </source>
</evidence>
<comment type="function">
    <text evidence="11">DNA-dependent RNA polymerase catalyzes the transcription of DNA into RNA using the four ribonucleoside triphosphates as substrates.</text>
</comment>
<dbReference type="FunFam" id="3.30.1490.180:FF:000002">
    <property type="entry name" value="DNA-directed RNA polymerase subunit"/>
    <property type="match status" value="1"/>
</dbReference>
<comment type="catalytic activity">
    <reaction evidence="11">
        <text>RNA(n) + a ribonucleoside 5'-triphosphate = RNA(n+1) + diphosphate</text>
        <dbReference type="Rhea" id="RHEA:21248"/>
        <dbReference type="Rhea" id="RHEA-COMP:14527"/>
        <dbReference type="Rhea" id="RHEA-COMP:17342"/>
        <dbReference type="ChEBI" id="CHEBI:33019"/>
        <dbReference type="ChEBI" id="CHEBI:61557"/>
        <dbReference type="ChEBI" id="CHEBI:140395"/>
        <dbReference type="EC" id="2.7.7.6"/>
    </reaction>
</comment>
<dbReference type="InterPro" id="IPR044893">
    <property type="entry name" value="RNA_pol_Rpb1_clamp_domain"/>
</dbReference>
<dbReference type="Gene3D" id="2.40.40.20">
    <property type="match status" value="1"/>
</dbReference>
<evidence type="ECO:0000256" key="9">
    <source>
        <dbReference type="ARBA" id="ARBA00023163"/>
    </source>
</evidence>
<dbReference type="SMART" id="SM00663">
    <property type="entry name" value="RPOLA_N"/>
    <property type="match status" value="1"/>
</dbReference>
<keyword evidence="5 11" id="KW-0548">Nucleotidyltransferase</keyword>
<evidence type="ECO:0000313" key="14">
    <source>
        <dbReference type="Proteomes" id="UP001249851"/>
    </source>
</evidence>
<dbReference type="InterPro" id="IPR035698">
    <property type="entry name" value="RNAP_III_Rpc1_C"/>
</dbReference>
<dbReference type="GO" id="GO:0003677">
    <property type="term" value="F:DNA binding"/>
    <property type="evidence" value="ECO:0007669"/>
    <property type="project" value="InterPro"/>
</dbReference>
<keyword evidence="3 11" id="KW-0240">DNA-directed RNA polymerase</keyword>
<dbReference type="InterPro" id="IPR007066">
    <property type="entry name" value="RNA_pol_Rpb1_3"/>
</dbReference>
<dbReference type="AlphaFoldDB" id="A0AAD9Q9P3"/>
<keyword evidence="10" id="KW-0539">Nucleus</keyword>
<evidence type="ECO:0000256" key="4">
    <source>
        <dbReference type="ARBA" id="ARBA00022679"/>
    </source>
</evidence>
<keyword evidence="8" id="KW-0460">Magnesium</keyword>
<evidence type="ECO:0000256" key="10">
    <source>
        <dbReference type="ARBA" id="ARBA00023242"/>
    </source>
</evidence>
<dbReference type="GO" id="GO:0031981">
    <property type="term" value="C:nuclear lumen"/>
    <property type="evidence" value="ECO:0007669"/>
    <property type="project" value="UniProtKB-ARBA"/>
</dbReference>
<dbReference type="PANTHER" id="PTHR48446">
    <property type="entry name" value="DNA-DIRECTED RNA POLYMERASE SUBUNIT BETA' N-TERMINAL SECTION"/>
    <property type="match status" value="1"/>
</dbReference>
<protein>
    <recommendedName>
        <fullName evidence="11">DNA-directed RNA polymerase subunit</fullName>
        <ecNumber evidence="11">2.7.7.6</ecNumber>
    </recommendedName>
</protein>